<protein>
    <submittedName>
        <fullName evidence="2">Uncharacterized protein</fullName>
    </submittedName>
</protein>
<comment type="caution">
    <text evidence="2">The sequence shown here is derived from an EMBL/GenBank/DDBJ whole genome shotgun (WGS) entry which is preliminary data.</text>
</comment>
<sequence>MNKGLWHCPQSGALRRCSEATRLVVWQWGQTMCSASDMAGSTVQQGAHRRKAERCGPKEDAAGKRGFKTLWQGAPGSAGAALHGATPL</sequence>
<accession>A0ABP8LAF7</accession>
<dbReference type="Proteomes" id="UP001501788">
    <property type="component" value="Unassembled WGS sequence"/>
</dbReference>
<evidence type="ECO:0000256" key="1">
    <source>
        <dbReference type="SAM" id="MobiDB-lite"/>
    </source>
</evidence>
<proteinExistence type="predicted"/>
<feature type="region of interest" description="Disordered" evidence="1">
    <location>
        <begin position="44"/>
        <end position="64"/>
    </location>
</feature>
<organism evidence="2 3">
    <name type="scientific">Acidovorax lacteus</name>
    <dbReference type="NCBI Taxonomy" id="1924988"/>
    <lineage>
        <taxon>Bacteria</taxon>
        <taxon>Pseudomonadati</taxon>
        <taxon>Pseudomonadota</taxon>
        <taxon>Betaproteobacteria</taxon>
        <taxon>Burkholderiales</taxon>
        <taxon>Comamonadaceae</taxon>
        <taxon>Acidovorax</taxon>
    </lineage>
</organism>
<gene>
    <name evidence="2" type="ORF">GCM10023090_20880</name>
</gene>
<reference evidence="3" key="1">
    <citation type="journal article" date="2019" name="Int. J. Syst. Evol. Microbiol.">
        <title>The Global Catalogue of Microorganisms (GCM) 10K type strain sequencing project: providing services to taxonomists for standard genome sequencing and annotation.</title>
        <authorList>
            <consortium name="The Broad Institute Genomics Platform"/>
            <consortium name="The Broad Institute Genome Sequencing Center for Infectious Disease"/>
            <person name="Wu L."/>
            <person name="Ma J."/>
        </authorList>
    </citation>
    <scope>NUCLEOTIDE SEQUENCE [LARGE SCALE GENOMIC DNA]</scope>
    <source>
        <strain evidence="3">JCM 31890</strain>
    </source>
</reference>
<dbReference type="EMBL" id="BAABEX010000013">
    <property type="protein sequence ID" value="GAA4425654.1"/>
    <property type="molecule type" value="Genomic_DNA"/>
</dbReference>
<keyword evidence="3" id="KW-1185">Reference proteome</keyword>
<evidence type="ECO:0000313" key="3">
    <source>
        <dbReference type="Proteomes" id="UP001501788"/>
    </source>
</evidence>
<name>A0ABP8LAF7_9BURK</name>
<evidence type="ECO:0000313" key="2">
    <source>
        <dbReference type="EMBL" id="GAA4425654.1"/>
    </source>
</evidence>
<feature type="compositionally biased region" description="Basic and acidic residues" evidence="1">
    <location>
        <begin position="53"/>
        <end position="63"/>
    </location>
</feature>